<gene>
    <name evidence="1" type="ORF">LSTR_LSTR002042</name>
</gene>
<evidence type="ECO:0000313" key="1">
    <source>
        <dbReference type="EMBL" id="RZF45081.1"/>
    </source>
</evidence>
<proteinExistence type="predicted"/>
<dbReference type="OrthoDB" id="6436512at2759"/>
<sequence>MLLFVVPRLVRVFIPQASSRLSRGFEENEEFNKIVNIMDGVMNKMQIDRAACLQQAICTAVQTASKKVTERKATSWDKIIDGLASNKLFQHYTYGSSAYDAAMYGLMLDRNCSSKYEACNSGIQKIINMAQIFLSRLD</sequence>
<accession>A0A482XIG3</accession>
<reference evidence="1 2" key="1">
    <citation type="journal article" date="2017" name="Gigascience">
        <title>Genome sequence of the small brown planthopper, Laodelphax striatellus.</title>
        <authorList>
            <person name="Zhu J."/>
            <person name="Jiang F."/>
            <person name="Wang X."/>
            <person name="Yang P."/>
            <person name="Bao Y."/>
            <person name="Zhao W."/>
            <person name="Wang W."/>
            <person name="Lu H."/>
            <person name="Wang Q."/>
            <person name="Cui N."/>
            <person name="Li J."/>
            <person name="Chen X."/>
            <person name="Luo L."/>
            <person name="Yu J."/>
            <person name="Kang L."/>
            <person name="Cui F."/>
        </authorList>
    </citation>
    <scope>NUCLEOTIDE SEQUENCE [LARGE SCALE GENOMIC DNA]</scope>
    <source>
        <strain evidence="1">Lst14</strain>
    </source>
</reference>
<dbReference type="InParanoid" id="A0A482XIG3"/>
<dbReference type="InterPro" id="IPR006631">
    <property type="entry name" value="DM4_12"/>
</dbReference>
<keyword evidence="2" id="KW-1185">Reference proteome</keyword>
<organism evidence="1 2">
    <name type="scientific">Laodelphax striatellus</name>
    <name type="common">Small brown planthopper</name>
    <name type="synonym">Delphax striatella</name>
    <dbReference type="NCBI Taxonomy" id="195883"/>
    <lineage>
        <taxon>Eukaryota</taxon>
        <taxon>Metazoa</taxon>
        <taxon>Ecdysozoa</taxon>
        <taxon>Arthropoda</taxon>
        <taxon>Hexapoda</taxon>
        <taxon>Insecta</taxon>
        <taxon>Pterygota</taxon>
        <taxon>Neoptera</taxon>
        <taxon>Paraneoptera</taxon>
        <taxon>Hemiptera</taxon>
        <taxon>Auchenorrhyncha</taxon>
        <taxon>Fulgoroidea</taxon>
        <taxon>Delphacidae</taxon>
        <taxon>Criomorphinae</taxon>
        <taxon>Laodelphax</taxon>
    </lineage>
</organism>
<dbReference type="EMBL" id="QKKF02010000">
    <property type="protein sequence ID" value="RZF45081.1"/>
    <property type="molecule type" value="Genomic_DNA"/>
</dbReference>
<evidence type="ECO:0000313" key="2">
    <source>
        <dbReference type="Proteomes" id="UP000291343"/>
    </source>
</evidence>
<dbReference type="AlphaFoldDB" id="A0A482XIG3"/>
<dbReference type="Pfam" id="PF07841">
    <property type="entry name" value="DM4_12"/>
    <property type="match status" value="1"/>
</dbReference>
<name>A0A482XIG3_LAOST</name>
<comment type="caution">
    <text evidence="1">The sequence shown here is derived from an EMBL/GenBank/DDBJ whole genome shotgun (WGS) entry which is preliminary data.</text>
</comment>
<dbReference type="Proteomes" id="UP000291343">
    <property type="component" value="Unassembled WGS sequence"/>
</dbReference>
<protein>
    <submittedName>
        <fullName evidence="1">Uncharacterized protein</fullName>
    </submittedName>
</protein>